<feature type="domain" description="Transposase IS116/IS110/IS902 C-terminal" evidence="2">
    <location>
        <begin position="236"/>
        <end position="317"/>
    </location>
</feature>
<dbReference type="GO" id="GO:0003677">
    <property type="term" value="F:DNA binding"/>
    <property type="evidence" value="ECO:0007669"/>
    <property type="project" value="InterPro"/>
</dbReference>
<dbReference type="Pfam" id="PF01548">
    <property type="entry name" value="DEDD_Tnp_IS110"/>
    <property type="match status" value="1"/>
</dbReference>
<dbReference type="Pfam" id="PF02371">
    <property type="entry name" value="Transposase_20"/>
    <property type="match status" value="1"/>
</dbReference>
<dbReference type="PANTHER" id="PTHR33055:SF17">
    <property type="entry name" value="THIRD ORF IN TRANSPOSON ISC1491"/>
    <property type="match status" value="1"/>
</dbReference>
<dbReference type="NCBIfam" id="NF033542">
    <property type="entry name" value="transpos_IS110"/>
    <property type="match status" value="1"/>
</dbReference>
<dbReference type="AlphaFoldDB" id="A0A2U9IB55"/>
<sequence length="383" mass="43116">MERKIKPKVFAIDVGESRLVATKMEINNNTVKEADTREFKYNEEGLKELIKFLEGYEEGIMEATGVYFYHVYNVLRDNGLKVNVINPVQTVEVLGKKTDKNDSIRLAIAYAAGTVKGSYIPTGEMQELREMTRHREGLVERKTQVKNEIRKVLETAGYKLPPFEKKTKEIVRKLATDEKLTDEEIKEYSKLLGRKLTRIEAFILKQLLDLLNIIEEQIKEVENEIMKFLPEEAVELTKIPGIGPISAATIYAELGDVSRFESSKQAASYAGVSPRTKQSGKTEFHNGLIKGNKHLSRVLFLVARSAKNTAQFNGFYQALLKRTSNSKKATLALANKICRIVYHVLKDGEYKGETKKTRYRGGGGEGPQVDPNQVVPSALQAIA</sequence>
<feature type="domain" description="Transposase IS110-like N-terminal" evidence="1">
    <location>
        <begin position="11"/>
        <end position="155"/>
    </location>
</feature>
<dbReference type="GO" id="GO:0006313">
    <property type="term" value="P:DNA transposition"/>
    <property type="evidence" value="ECO:0007669"/>
    <property type="project" value="InterPro"/>
</dbReference>
<dbReference type="InterPro" id="IPR002525">
    <property type="entry name" value="Transp_IS110-like_N"/>
</dbReference>
<evidence type="ECO:0000259" key="1">
    <source>
        <dbReference type="Pfam" id="PF01548"/>
    </source>
</evidence>
<dbReference type="InterPro" id="IPR003346">
    <property type="entry name" value="Transposase_20"/>
</dbReference>
<name>A0A2U9IB55_9CREN</name>
<dbReference type="EMBL" id="CP029289">
    <property type="protein sequence ID" value="AWR93257.1"/>
    <property type="molecule type" value="Genomic_DNA"/>
</dbReference>
<evidence type="ECO:0000259" key="2">
    <source>
        <dbReference type="Pfam" id="PF02371"/>
    </source>
</evidence>
<dbReference type="PANTHER" id="PTHR33055">
    <property type="entry name" value="TRANSPOSASE FOR INSERTION SEQUENCE ELEMENT IS1111A"/>
    <property type="match status" value="1"/>
</dbReference>
<dbReference type="OrthoDB" id="220158at2157"/>
<reference evidence="3 4" key="1">
    <citation type="submission" date="2018-05" db="EMBL/GenBank/DDBJ databases">
        <title>Complete Genome Sequences of Extremely Thermoacidophilic, Metal-Mobilizing Type-Strain Members of the Archaeal Family Sulfolobaceae: Acidianus brierleyi DSM-1651T, Acidianus sulfidivorans DSM-18786T, Metallosphaera hakonensis DSM-7519T, and Metallosphaera prunae DSM-10039T.</title>
        <authorList>
            <person name="Counts J.A."/>
            <person name="Kelly R.M."/>
        </authorList>
    </citation>
    <scope>NUCLEOTIDE SEQUENCE [LARGE SCALE GENOMIC DNA]</scope>
    <source>
        <strain evidence="3 4">DSM 1651</strain>
    </source>
</reference>
<proteinExistence type="predicted"/>
<organism evidence="3 4">
    <name type="scientific">Acidianus brierleyi</name>
    <dbReference type="NCBI Taxonomy" id="41673"/>
    <lineage>
        <taxon>Archaea</taxon>
        <taxon>Thermoproteota</taxon>
        <taxon>Thermoprotei</taxon>
        <taxon>Sulfolobales</taxon>
        <taxon>Sulfolobaceae</taxon>
        <taxon>Acidianus</taxon>
    </lineage>
</organism>
<dbReference type="Proteomes" id="UP000248044">
    <property type="component" value="Chromosome"/>
</dbReference>
<evidence type="ECO:0000313" key="3">
    <source>
        <dbReference type="EMBL" id="AWR93257.1"/>
    </source>
</evidence>
<dbReference type="GeneID" id="36830520"/>
<gene>
    <name evidence="3" type="ORF">DFR85_00150</name>
</gene>
<keyword evidence="4" id="KW-1185">Reference proteome</keyword>
<dbReference type="InterPro" id="IPR047650">
    <property type="entry name" value="Transpos_IS110"/>
</dbReference>
<dbReference type="KEGG" id="abri:DFR85_00150"/>
<accession>A0A2U9IB55</accession>
<evidence type="ECO:0000313" key="4">
    <source>
        <dbReference type="Proteomes" id="UP000248044"/>
    </source>
</evidence>
<dbReference type="RefSeq" id="WP_110269142.1">
    <property type="nucleotide sequence ID" value="NZ_CP029289.2"/>
</dbReference>
<protein>
    <submittedName>
        <fullName evidence="3">IS110 family transposase</fullName>
    </submittedName>
</protein>
<dbReference type="GO" id="GO:0004803">
    <property type="term" value="F:transposase activity"/>
    <property type="evidence" value="ECO:0007669"/>
    <property type="project" value="InterPro"/>
</dbReference>